<evidence type="ECO:0000256" key="8">
    <source>
        <dbReference type="ARBA" id="ARBA00023242"/>
    </source>
</evidence>
<dbReference type="PANTHER" id="PTHR24082:SF507">
    <property type="entry name" value="BILE ACID RECEPTOR-RELATED"/>
    <property type="match status" value="1"/>
</dbReference>
<accession>A0A672N5L1</accession>
<dbReference type="Gene3D" id="3.30.50.10">
    <property type="entry name" value="Erythroid Transcription Factor GATA-1, subunit A"/>
    <property type="match status" value="1"/>
</dbReference>
<dbReference type="GO" id="GO:0090575">
    <property type="term" value="C:RNA polymerase II transcription regulator complex"/>
    <property type="evidence" value="ECO:0007669"/>
    <property type="project" value="TreeGrafter"/>
</dbReference>
<name>A0A672N5L1_SINGR</name>
<dbReference type="GO" id="GO:0008270">
    <property type="term" value="F:zinc ion binding"/>
    <property type="evidence" value="ECO:0007669"/>
    <property type="project" value="UniProtKB-KW"/>
</dbReference>
<dbReference type="GO" id="GO:0004879">
    <property type="term" value="F:nuclear receptor activity"/>
    <property type="evidence" value="ECO:0007669"/>
    <property type="project" value="TreeGrafter"/>
</dbReference>
<dbReference type="SUPFAM" id="SSF57716">
    <property type="entry name" value="Glucocorticoid receptor-like (DNA-binding domain)"/>
    <property type="match status" value="1"/>
</dbReference>
<keyword evidence="6" id="KW-0804">Transcription</keyword>
<dbReference type="PANTHER" id="PTHR24082">
    <property type="entry name" value="NUCLEAR HORMONE RECEPTOR"/>
    <property type="match status" value="1"/>
</dbReference>
<keyword evidence="7" id="KW-0675">Receptor</keyword>
<dbReference type="PROSITE" id="PS00031">
    <property type="entry name" value="NUCLEAR_REC_DBD_1"/>
    <property type="match status" value="1"/>
</dbReference>
<evidence type="ECO:0000256" key="2">
    <source>
        <dbReference type="ARBA" id="ARBA00022771"/>
    </source>
</evidence>
<keyword evidence="8" id="KW-0539">Nucleus</keyword>
<evidence type="ECO:0000256" key="3">
    <source>
        <dbReference type="ARBA" id="ARBA00022833"/>
    </source>
</evidence>
<organism evidence="11 12">
    <name type="scientific">Sinocyclocheilus grahami</name>
    <name type="common">Dianchi golden-line fish</name>
    <name type="synonym">Barbus grahami</name>
    <dbReference type="NCBI Taxonomy" id="75366"/>
    <lineage>
        <taxon>Eukaryota</taxon>
        <taxon>Metazoa</taxon>
        <taxon>Chordata</taxon>
        <taxon>Craniata</taxon>
        <taxon>Vertebrata</taxon>
        <taxon>Euteleostomi</taxon>
        <taxon>Actinopterygii</taxon>
        <taxon>Neopterygii</taxon>
        <taxon>Teleostei</taxon>
        <taxon>Ostariophysi</taxon>
        <taxon>Cypriniformes</taxon>
        <taxon>Cyprinidae</taxon>
        <taxon>Cyprininae</taxon>
        <taxon>Sinocyclocheilus</taxon>
    </lineage>
</organism>
<keyword evidence="5" id="KW-0238">DNA-binding</keyword>
<evidence type="ECO:0000313" key="11">
    <source>
        <dbReference type="Ensembl" id="ENSSGRP00000044856.1"/>
    </source>
</evidence>
<dbReference type="GO" id="GO:0000122">
    <property type="term" value="P:negative regulation of transcription by RNA polymerase II"/>
    <property type="evidence" value="ECO:0007669"/>
    <property type="project" value="TreeGrafter"/>
</dbReference>
<dbReference type="FunFam" id="3.30.50.10:FF:000031">
    <property type="entry name" value="Ecdysone receptor A1"/>
    <property type="match status" value="1"/>
</dbReference>
<dbReference type="PRINTS" id="PR00047">
    <property type="entry name" value="STROIDFINGER"/>
</dbReference>
<evidence type="ECO:0000256" key="9">
    <source>
        <dbReference type="SAM" id="MobiDB-lite"/>
    </source>
</evidence>
<sequence>AGQDELCVVCGDKASGYHYNALTCEGCKGFFRRSVTKKAVYRCKSGGSCEMDMYMRRKCQDCRLRKCRAVGMLAECEIDVKTLHEFSVPLWSSLTSNIDLTPPQTEKLLQFLRSVPGQFHPASLRSHHTPPNTSNLWSSVV</sequence>
<reference evidence="11" key="1">
    <citation type="submission" date="2025-08" db="UniProtKB">
        <authorList>
            <consortium name="Ensembl"/>
        </authorList>
    </citation>
    <scope>IDENTIFICATION</scope>
</reference>
<gene>
    <name evidence="11" type="primary">nr1h5</name>
</gene>
<evidence type="ECO:0000256" key="7">
    <source>
        <dbReference type="ARBA" id="ARBA00023170"/>
    </source>
</evidence>
<keyword evidence="12" id="KW-1185">Reference proteome</keyword>
<keyword evidence="4" id="KW-0805">Transcription regulation</keyword>
<dbReference type="Ensembl" id="ENSSGRT00000048017.1">
    <property type="protein sequence ID" value="ENSSGRP00000044856.1"/>
    <property type="gene ID" value="ENSSGRG00000024110.1"/>
</dbReference>
<dbReference type="SMART" id="SM00399">
    <property type="entry name" value="ZnF_C4"/>
    <property type="match status" value="1"/>
</dbReference>
<dbReference type="AlphaFoldDB" id="A0A672N5L1"/>
<dbReference type="InterPro" id="IPR001628">
    <property type="entry name" value="Znf_hrmn_rcpt"/>
</dbReference>
<dbReference type="GO" id="GO:0045944">
    <property type="term" value="P:positive regulation of transcription by RNA polymerase II"/>
    <property type="evidence" value="ECO:0007669"/>
    <property type="project" value="TreeGrafter"/>
</dbReference>
<feature type="region of interest" description="Disordered" evidence="9">
    <location>
        <begin position="122"/>
        <end position="141"/>
    </location>
</feature>
<dbReference type="InterPro" id="IPR050234">
    <property type="entry name" value="Nuclear_hormone_rcpt_NR1"/>
</dbReference>
<dbReference type="GO" id="GO:0030154">
    <property type="term" value="P:cell differentiation"/>
    <property type="evidence" value="ECO:0007669"/>
    <property type="project" value="TreeGrafter"/>
</dbReference>
<protein>
    <submittedName>
        <fullName evidence="11">Bile acid receptor-like</fullName>
    </submittedName>
</protein>
<evidence type="ECO:0000259" key="10">
    <source>
        <dbReference type="PROSITE" id="PS51030"/>
    </source>
</evidence>
<reference evidence="11" key="2">
    <citation type="submission" date="2025-09" db="UniProtKB">
        <authorList>
            <consortium name="Ensembl"/>
        </authorList>
    </citation>
    <scope>IDENTIFICATION</scope>
</reference>
<feature type="compositionally biased region" description="Polar residues" evidence="9">
    <location>
        <begin position="129"/>
        <end position="141"/>
    </location>
</feature>
<evidence type="ECO:0000256" key="4">
    <source>
        <dbReference type="ARBA" id="ARBA00023015"/>
    </source>
</evidence>
<evidence type="ECO:0000256" key="6">
    <source>
        <dbReference type="ARBA" id="ARBA00023163"/>
    </source>
</evidence>
<evidence type="ECO:0000256" key="1">
    <source>
        <dbReference type="ARBA" id="ARBA00022723"/>
    </source>
</evidence>
<evidence type="ECO:0000313" key="12">
    <source>
        <dbReference type="Proteomes" id="UP000472262"/>
    </source>
</evidence>
<keyword evidence="3" id="KW-0862">Zinc</keyword>
<dbReference type="GO" id="GO:0000978">
    <property type="term" value="F:RNA polymerase II cis-regulatory region sequence-specific DNA binding"/>
    <property type="evidence" value="ECO:0007669"/>
    <property type="project" value="TreeGrafter"/>
</dbReference>
<dbReference type="GO" id="GO:0050728">
    <property type="term" value="P:negative regulation of inflammatory response"/>
    <property type="evidence" value="ECO:0007669"/>
    <property type="project" value="TreeGrafter"/>
</dbReference>
<dbReference type="Proteomes" id="UP000472262">
    <property type="component" value="Unassembled WGS sequence"/>
</dbReference>
<proteinExistence type="predicted"/>
<keyword evidence="1" id="KW-0479">Metal-binding</keyword>
<dbReference type="Pfam" id="PF00105">
    <property type="entry name" value="zf-C4"/>
    <property type="match status" value="1"/>
</dbReference>
<keyword evidence="2" id="KW-0863">Zinc-finger</keyword>
<dbReference type="InterPro" id="IPR013088">
    <property type="entry name" value="Znf_NHR/GATA"/>
</dbReference>
<dbReference type="PROSITE" id="PS51030">
    <property type="entry name" value="NUCLEAR_REC_DBD_2"/>
    <property type="match status" value="1"/>
</dbReference>
<feature type="domain" description="Nuclear receptor" evidence="10">
    <location>
        <begin position="4"/>
        <end position="79"/>
    </location>
</feature>
<evidence type="ECO:0000256" key="5">
    <source>
        <dbReference type="ARBA" id="ARBA00023125"/>
    </source>
</evidence>